<keyword evidence="2" id="KW-1185">Reference proteome</keyword>
<evidence type="ECO:0000313" key="1">
    <source>
        <dbReference type="EMBL" id="WAC12430.1"/>
    </source>
</evidence>
<dbReference type="Proteomes" id="UP001164653">
    <property type="component" value="Chromosome"/>
</dbReference>
<reference evidence="1" key="1">
    <citation type="submission" date="2022-11" db="EMBL/GenBank/DDBJ databases">
        <title>Dyadobacter pollutisoli sp. nov., isolated from plastic dumped soil.</title>
        <authorList>
            <person name="Kim J.M."/>
            <person name="Kim K.R."/>
            <person name="Lee J.K."/>
            <person name="Hao L."/>
            <person name="Jeon C.O."/>
        </authorList>
    </citation>
    <scope>NUCLEOTIDE SEQUENCE</scope>
    <source>
        <strain evidence="1">U1</strain>
    </source>
</reference>
<dbReference type="AlphaFoldDB" id="A0A9E8N9H4"/>
<accession>A0A9E8N9H4</accession>
<evidence type="ECO:0000313" key="2">
    <source>
        <dbReference type="Proteomes" id="UP001164653"/>
    </source>
</evidence>
<name>A0A9E8N9H4_9BACT</name>
<gene>
    <name evidence="1" type="ORF">ON006_00420</name>
</gene>
<sequence>MNHGRVNKAVGAVALVLSLVYDLSLGSEKLNFTLFDGIMRKFFVFVCALAFLGCSEKIVERPDSASPMLRASLDGKNNFVYVVDGKEMKVRDIHPALDHYIVKYTLVTNDEKLRAKYNGRANVGVAIITTNRKL</sequence>
<dbReference type="RefSeq" id="WP_244824577.1">
    <property type="nucleotide sequence ID" value="NZ_CP112998.1"/>
</dbReference>
<dbReference type="EMBL" id="CP112998">
    <property type="protein sequence ID" value="WAC12430.1"/>
    <property type="molecule type" value="Genomic_DNA"/>
</dbReference>
<proteinExistence type="predicted"/>
<protein>
    <submittedName>
        <fullName evidence="1">Uncharacterized protein</fullName>
    </submittedName>
</protein>
<dbReference type="KEGG" id="dpf:ON006_00420"/>
<organism evidence="1 2">
    <name type="scientific">Dyadobacter pollutisoli</name>
    <dbReference type="NCBI Taxonomy" id="2910158"/>
    <lineage>
        <taxon>Bacteria</taxon>
        <taxon>Pseudomonadati</taxon>
        <taxon>Bacteroidota</taxon>
        <taxon>Cytophagia</taxon>
        <taxon>Cytophagales</taxon>
        <taxon>Spirosomataceae</taxon>
        <taxon>Dyadobacter</taxon>
    </lineage>
</organism>